<comment type="pathway">
    <text evidence="4">Amino-acid biosynthesis; D-alanine biosynthesis; D-alanine from L-alanine: step 1/1.</text>
</comment>
<accession>A0A921DX10</accession>
<feature type="active site" description="Proton acceptor; specific for D-alanine" evidence="4">
    <location>
        <position position="39"/>
    </location>
</feature>
<dbReference type="PRINTS" id="PR00992">
    <property type="entry name" value="ALARACEMASE"/>
</dbReference>
<reference evidence="8" key="2">
    <citation type="submission" date="2021-09" db="EMBL/GenBank/DDBJ databases">
        <authorList>
            <person name="Gilroy R."/>
        </authorList>
    </citation>
    <scope>NUCLEOTIDE SEQUENCE</scope>
    <source>
        <strain evidence="8">6019</strain>
    </source>
</reference>
<dbReference type="AlphaFoldDB" id="A0A921DX10"/>
<dbReference type="InterPro" id="IPR029066">
    <property type="entry name" value="PLP-binding_barrel"/>
</dbReference>
<dbReference type="InterPro" id="IPR009006">
    <property type="entry name" value="Ala_racemase/Decarboxylase_C"/>
</dbReference>
<feature type="active site" description="Proton acceptor; specific for L-alanine" evidence="4">
    <location>
        <position position="265"/>
    </location>
</feature>
<dbReference type="PANTHER" id="PTHR30511:SF0">
    <property type="entry name" value="ALANINE RACEMASE, CATABOLIC-RELATED"/>
    <property type="match status" value="1"/>
</dbReference>
<evidence type="ECO:0000256" key="3">
    <source>
        <dbReference type="ARBA" id="ARBA00023235"/>
    </source>
</evidence>
<dbReference type="HAMAP" id="MF_01201">
    <property type="entry name" value="Ala_racemase"/>
    <property type="match status" value="1"/>
</dbReference>
<dbReference type="InterPro" id="IPR000821">
    <property type="entry name" value="Ala_racemase"/>
</dbReference>
<sequence>MSSKYYRSTIMEVDLERIEHNLNEYKRVVPNKQMIAVIKANGYGLGSTVLAEFLSEKGIDFFAVATLDEAIELRMHGIRDKILVLGAIIPKDINKAIQHRIAVTAPSLNWVKQAKAKVKDKYEKEVWIHIKVNNGFNRQGTNDVGELKQMVEEIKNFKYFKYEGLYSHFSSANEDNDKTSVEYERFKGIIQALEHPPYVHIQNTAGALTIDASVCNAMRIGIGLFGYYPSEFIHQSTDIKLRAAVQLKTKVLDEQFLDENDVVGYGQTYSAKSKEKIVILPIGYADGFTRQMTGYKMIINDSECEVVGNVCMDMTMVRVPDNVKIGDEVTIVSKEDMHINSLYNYAKHMESITYEALCLISKRVPRKYIYGDSQFVNNDVLK</sequence>
<dbReference type="Proteomes" id="UP000763505">
    <property type="component" value="Unassembled WGS sequence"/>
</dbReference>
<feature type="binding site" evidence="4 6">
    <location>
        <position position="138"/>
    </location>
    <ligand>
        <name>substrate</name>
    </ligand>
</feature>
<gene>
    <name evidence="8" type="primary">alr</name>
    <name evidence="8" type="ORF">K8V35_05040</name>
</gene>
<dbReference type="InterPro" id="IPR020622">
    <property type="entry name" value="Ala_racemase_pyridoxalP-BS"/>
</dbReference>
<evidence type="ECO:0000256" key="6">
    <source>
        <dbReference type="PIRSR" id="PIRSR600821-52"/>
    </source>
</evidence>
<keyword evidence="2 4" id="KW-0663">Pyridoxal phosphate</keyword>
<dbReference type="GO" id="GO:0009252">
    <property type="term" value="P:peptidoglycan biosynthetic process"/>
    <property type="evidence" value="ECO:0007669"/>
    <property type="project" value="TreeGrafter"/>
</dbReference>
<evidence type="ECO:0000259" key="7">
    <source>
        <dbReference type="SMART" id="SM01005"/>
    </source>
</evidence>
<dbReference type="InterPro" id="IPR001608">
    <property type="entry name" value="Ala_racemase_N"/>
</dbReference>
<dbReference type="GO" id="GO:0030170">
    <property type="term" value="F:pyridoxal phosphate binding"/>
    <property type="evidence" value="ECO:0007669"/>
    <property type="project" value="UniProtKB-UniRule"/>
</dbReference>
<dbReference type="PROSITE" id="PS00395">
    <property type="entry name" value="ALANINE_RACEMASE"/>
    <property type="match status" value="1"/>
</dbReference>
<dbReference type="Gene3D" id="2.40.37.10">
    <property type="entry name" value="Lyase, Ornithine Decarboxylase, Chain A, domain 1"/>
    <property type="match status" value="1"/>
</dbReference>
<evidence type="ECO:0000256" key="5">
    <source>
        <dbReference type="PIRSR" id="PIRSR600821-50"/>
    </source>
</evidence>
<dbReference type="PANTHER" id="PTHR30511">
    <property type="entry name" value="ALANINE RACEMASE"/>
    <property type="match status" value="1"/>
</dbReference>
<dbReference type="SMART" id="SM01005">
    <property type="entry name" value="Ala_racemase_C"/>
    <property type="match status" value="1"/>
</dbReference>
<dbReference type="InterPro" id="IPR011079">
    <property type="entry name" value="Ala_racemase_C"/>
</dbReference>
<dbReference type="EC" id="5.1.1.1" evidence="4"/>
<dbReference type="SUPFAM" id="SSF51419">
    <property type="entry name" value="PLP-binding barrel"/>
    <property type="match status" value="1"/>
</dbReference>
<dbReference type="SUPFAM" id="SSF50621">
    <property type="entry name" value="Alanine racemase C-terminal domain-like"/>
    <property type="match status" value="1"/>
</dbReference>
<organism evidence="8 9">
    <name type="scientific">Aliicoccus persicus</name>
    <dbReference type="NCBI Taxonomy" id="930138"/>
    <lineage>
        <taxon>Bacteria</taxon>
        <taxon>Bacillati</taxon>
        <taxon>Bacillota</taxon>
        <taxon>Bacilli</taxon>
        <taxon>Bacillales</taxon>
        <taxon>Staphylococcaceae</taxon>
        <taxon>Aliicoccus</taxon>
    </lineage>
</organism>
<dbReference type="GO" id="GO:0008784">
    <property type="term" value="F:alanine racemase activity"/>
    <property type="evidence" value="ECO:0007669"/>
    <property type="project" value="UniProtKB-UniRule"/>
</dbReference>
<dbReference type="Gene3D" id="3.20.20.10">
    <property type="entry name" value="Alanine racemase"/>
    <property type="match status" value="1"/>
</dbReference>
<dbReference type="Pfam" id="PF00842">
    <property type="entry name" value="Ala_racemase_C"/>
    <property type="match status" value="1"/>
</dbReference>
<comment type="catalytic activity">
    <reaction evidence="4">
        <text>L-alanine = D-alanine</text>
        <dbReference type="Rhea" id="RHEA:20249"/>
        <dbReference type="ChEBI" id="CHEBI:57416"/>
        <dbReference type="ChEBI" id="CHEBI:57972"/>
        <dbReference type="EC" id="5.1.1.1"/>
    </reaction>
</comment>
<dbReference type="CDD" id="cd00430">
    <property type="entry name" value="PLPDE_III_AR"/>
    <property type="match status" value="1"/>
</dbReference>
<comment type="similarity">
    <text evidence="4">Belongs to the alanine racemase family.</text>
</comment>
<comment type="caution">
    <text evidence="8">The sequence shown here is derived from an EMBL/GenBank/DDBJ whole genome shotgun (WGS) entry which is preliminary data.</text>
</comment>
<feature type="binding site" evidence="4 6">
    <location>
        <position position="312"/>
    </location>
    <ligand>
        <name>substrate</name>
    </ligand>
</feature>
<comment type="function">
    <text evidence="4">Catalyzes the interconversion of L-alanine and D-alanine. May also act on other amino acids.</text>
</comment>
<dbReference type="GO" id="GO:0030632">
    <property type="term" value="P:D-alanine biosynthetic process"/>
    <property type="evidence" value="ECO:0007669"/>
    <property type="project" value="UniProtKB-UniRule"/>
</dbReference>
<feature type="domain" description="Alanine racemase C-terminal" evidence="7">
    <location>
        <begin position="244"/>
        <end position="369"/>
    </location>
</feature>
<evidence type="ECO:0000313" key="8">
    <source>
        <dbReference type="EMBL" id="HJE19699.1"/>
    </source>
</evidence>
<name>A0A921DX10_9STAP</name>
<feature type="modified residue" description="N6-(pyridoxal phosphate)lysine" evidence="4 5">
    <location>
        <position position="39"/>
    </location>
</feature>
<dbReference type="GO" id="GO:0005829">
    <property type="term" value="C:cytosol"/>
    <property type="evidence" value="ECO:0007669"/>
    <property type="project" value="TreeGrafter"/>
</dbReference>
<evidence type="ECO:0000256" key="4">
    <source>
        <dbReference type="HAMAP-Rule" id="MF_01201"/>
    </source>
</evidence>
<evidence type="ECO:0000313" key="9">
    <source>
        <dbReference type="Proteomes" id="UP000763505"/>
    </source>
</evidence>
<evidence type="ECO:0000256" key="1">
    <source>
        <dbReference type="ARBA" id="ARBA00001933"/>
    </source>
</evidence>
<dbReference type="Pfam" id="PF01168">
    <property type="entry name" value="Ala_racemase_N"/>
    <property type="match status" value="1"/>
</dbReference>
<dbReference type="FunFam" id="3.20.20.10:FF:000002">
    <property type="entry name" value="Alanine racemase"/>
    <property type="match status" value="1"/>
</dbReference>
<protein>
    <recommendedName>
        <fullName evidence="4">Alanine racemase</fullName>
        <ecNumber evidence="4">5.1.1.1</ecNumber>
    </recommendedName>
</protein>
<evidence type="ECO:0000256" key="2">
    <source>
        <dbReference type="ARBA" id="ARBA00022898"/>
    </source>
</evidence>
<reference evidence="8" key="1">
    <citation type="journal article" date="2021" name="PeerJ">
        <title>Extensive microbial diversity within the chicken gut microbiome revealed by metagenomics and culture.</title>
        <authorList>
            <person name="Gilroy R."/>
            <person name="Ravi A."/>
            <person name="Getino M."/>
            <person name="Pursley I."/>
            <person name="Horton D.L."/>
            <person name="Alikhan N.F."/>
            <person name="Baker D."/>
            <person name="Gharbi K."/>
            <person name="Hall N."/>
            <person name="Watson M."/>
            <person name="Adriaenssens E.M."/>
            <person name="Foster-Nyarko E."/>
            <person name="Jarju S."/>
            <person name="Secka A."/>
            <person name="Antonio M."/>
            <person name="Oren A."/>
            <person name="Chaudhuri R.R."/>
            <person name="La Ragione R."/>
            <person name="Hildebrand F."/>
            <person name="Pallen M.J."/>
        </authorList>
    </citation>
    <scope>NUCLEOTIDE SEQUENCE</scope>
    <source>
        <strain evidence="8">6019</strain>
    </source>
</reference>
<dbReference type="EMBL" id="DYYI01000054">
    <property type="protein sequence ID" value="HJE19699.1"/>
    <property type="molecule type" value="Genomic_DNA"/>
</dbReference>
<dbReference type="NCBIfam" id="TIGR00492">
    <property type="entry name" value="alr"/>
    <property type="match status" value="1"/>
</dbReference>
<comment type="cofactor">
    <cofactor evidence="1 4 5">
        <name>pyridoxal 5'-phosphate</name>
        <dbReference type="ChEBI" id="CHEBI:597326"/>
    </cofactor>
</comment>
<proteinExistence type="inferred from homology"/>
<keyword evidence="3 4" id="KW-0413">Isomerase</keyword>